<keyword evidence="2" id="KW-1003">Cell membrane</keyword>
<gene>
    <name evidence="7" type="ORF">FRY97_16200</name>
</gene>
<comment type="caution">
    <text evidence="7">The sequence shown here is derived from an EMBL/GenBank/DDBJ whole genome shotgun (WGS) entry which is preliminary data.</text>
</comment>
<feature type="transmembrane region" description="Helical" evidence="6">
    <location>
        <begin position="267"/>
        <end position="285"/>
    </location>
</feature>
<dbReference type="InterPro" id="IPR022791">
    <property type="entry name" value="L-PG_synthase/AglD"/>
</dbReference>
<reference evidence="7 8" key="1">
    <citation type="submission" date="2019-08" db="EMBL/GenBank/DDBJ databases">
        <title>Genome of Phaeodactylibacter luteus.</title>
        <authorList>
            <person name="Bowman J.P."/>
        </authorList>
    </citation>
    <scope>NUCLEOTIDE SEQUENCE [LARGE SCALE GENOMIC DNA]</scope>
    <source>
        <strain evidence="7 8">KCTC 42180</strain>
    </source>
</reference>
<name>A0A5C6RIS6_9BACT</name>
<evidence type="ECO:0000256" key="1">
    <source>
        <dbReference type="ARBA" id="ARBA00004651"/>
    </source>
</evidence>
<evidence type="ECO:0000256" key="4">
    <source>
        <dbReference type="ARBA" id="ARBA00022989"/>
    </source>
</evidence>
<feature type="transmembrane region" description="Helical" evidence="6">
    <location>
        <begin position="237"/>
        <end position="261"/>
    </location>
</feature>
<dbReference type="RefSeq" id="WP_147168607.1">
    <property type="nucleotide sequence ID" value="NZ_VOOR01000039.1"/>
</dbReference>
<dbReference type="EMBL" id="VOOR01000039">
    <property type="protein sequence ID" value="TXB62023.1"/>
    <property type="molecule type" value="Genomic_DNA"/>
</dbReference>
<sequence length="360" mass="39884">MKKTIINIFKFLLFLGTGLFILYLVYNSQNAAYQEECALKGIPGSECSLLQKVVTDFQEANYFWVLMVLAAFTLSNFSRAARWRMLIRPMGYEPKFINAFFTIVLGYFANLGLPRMGEVVRGATFAQYEKIPVEKVMGTIVSDRVIDVISILLVTGLALLLEFDTIWAFVNEKADLGRLANLGNLLLAAGAIGLAGLGLIYLFRKPLSRTTVYQKVYNLAMGFWQGIKTVSQLDRPFLFLLHSLNVWFMYFMMTYLCFFAFAPTSGLSAVAALTVFVFGGWGIVIPSPGGMGTYHFLAQTALAMYGISGDDGFSWANISFFSIQLGCNVLIGLLALALLPVLNRGYEPEPVLAAAPNRRS</sequence>
<comment type="subcellular location">
    <subcellularLocation>
        <location evidence="1">Cell membrane</location>
        <topology evidence="1">Multi-pass membrane protein</topology>
    </subcellularLocation>
</comment>
<dbReference type="GO" id="GO:0005886">
    <property type="term" value="C:plasma membrane"/>
    <property type="evidence" value="ECO:0007669"/>
    <property type="project" value="UniProtKB-SubCell"/>
</dbReference>
<dbReference type="NCBIfam" id="TIGR00374">
    <property type="entry name" value="flippase-like domain"/>
    <property type="match status" value="1"/>
</dbReference>
<keyword evidence="8" id="KW-1185">Reference proteome</keyword>
<evidence type="ECO:0000313" key="8">
    <source>
        <dbReference type="Proteomes" id="UP000321580"/>
    </source>
</evidence>
<proteinExistence type="predicted"/>
<organism evidence="7 8">
    <name type="scientific">Phaeodactylibacter luteus</name>
    <dbReference type="NCBI Taxonomy" id="1564516"/>
    <lineage>
        <taxon>Bacteria</taxon>
        <taxon>Pseudomonadati</taxon>
        <taxon>Bacteroidota</taxon>
        <taxon>Saprospiria</taxon>
        <taxon>Saprospirales</taxon>
        <taxon>Haliscomenobacteraceae</taxon>
        <taxon>Phaeodactylibacter</taxon>
    </lineage>
</organism>
<keyword evidence="4 6" id="KW-1133">Transmembrane helix</keyword>
<feature type="transmembrane region" description="Helical" evidence="6">
    <location>
        <begin position="62"/>
        <end position="81"/>
    </location>
</feature>
<protein>
    <submittedName>
        <fullName evidence="7">Flippase-like domain-containing protein</fullName>
    </submittedName>
</protein>
<dbReference type="OrthoDB" id="9812094at2"/>
<feature type="transmembrane region" description="Helical" evidence="6">
    <location>
        <begin position="182"/>
        <end position="203"/>
    </location>
</feature>
<feature type="transmembrane region" description="Helical" evidence="6">
    <location>
        <begin position="7"/>
        <end position="26"/>
    </location>
</feature>
<keyword evidence="3 6" id="KW-0812">Transmembrane</keyword>
<feature type="transmembrane region" description="Helical" evidence="6">
    <location>
        <begin position="145"/>
        <end position="170"/>
    </location>
</feature>
<evidence type="ECO:0000256" key="5">
    <source>
        <dbReference type="ARBA" id="ARBA00023136"/>
    </source>
</evidence>
<dbReference type="PANTHER" id="PTHR39087">
    <property type="entry name" value="UPF0104 MEMBRANE PROTEIN MJ1595"/>
    <property type="match status" value="1"/>
</dbReference>
<dbReference type="AlphaFoldDB" id="A0A5C6RIS6"/>
<evidence type="ECO:0000313" key="7">
    <source>
        <dbReference type="EMBL" id="TXB62023.1"/>
    </source>
</evidence>
<evidence type="ECO:0000256" key="2">
    <source>
        <dbReference type="ARBA" id="ARBA00022475"/>
    </source>
</evidence>
<dbReference type="Proteomes" id="UP000321580">
    <property type="component" value="Unassembled WGS sequence"/>
</dbReference>
<evidence type="ECO:0000256" key="3">
    <source>
        <dbReference type="ARBA" id="ARBA00022692"/>
    </source>
</evidence>
<feature type="transmembrane region" description="Helical" evidence="6">
    <location>
        <begin position="320"/>
        <end position="342"/>
    </location>
</feature>
<dbReference type="Pfam" id="PF03706">
    <property type="entry name" value="LPG_synthase_TM"/>
    <property type="match status" value="1"/>
</dbReference>
<evidence type="ECO:0000256" key="6">
    <source>
        <dbReference type="SAM" id="Phobius"/>
    </source>
</evidence>
<dbReference type="PANTHER" id="PTHR39087:SF2">
    <property type="entry name" value="UPF0104 MEMBRANE PROTEIN MJ1595"/>
    <property type="match status" value="1"/>
</dbReference>
<keyword evidence="5 6" id="KW-0472">Membrane</keyword>
<accession>A0A5C6RIS6</accession>